<accession>A0A2P6Q1Q1</accession>
<keyword evidence="1" id="KW-1133">Transmembrane helix</keyword>
<reference evidence="2 3" key="1">
    <citation type="journal article" date="2018" name="Nat. Genet.">
        <title>The Rosa genome provides new insights in the design of modern roses.</title>
        <authorList>
            <person name="Bendahmane M."/>
        </authorList>
    </citation>
    <scope>NUCLEOTIDE SEQUENCE [LARGE SCALE GENOMIC DNA]</scope>
    <source>
        <strain evidence="3">cv. Old Blush</strain>
    </source>
</reference>
<evidence type="ECO:0000313" key="2">
    <source>
        <dbReference type="EMBL" id="PRQ28105.1"/>
    </source>
</evidence>
<keyword evidence="1" id="KW-0812">Transmembrane</keyword>
<gene>
    <name evidence="2" type="ORF">RchiOBHm_Chr6g0312421</name>
</gene>
<proteinExistence type="predicted"/>
<comment type="caution">
    <text evidence="2">The sequence shown here is derived from an EMBL/GenBank/DDBJ whole genome shotgun (WGS) entry which is preliminary data.</text>
</comment>
<dbReference type="EMBL" id="PDCK01000044">
    <property type="protein sequence ID" value="PRQ28105.1"/>
    <property type="molecule type" value="Genomic_DNA"/>
</dbReference>
<feature type="transmembrane region" description="Helical" evidence="1">
    <location>
        <begin position="12"/>
        <end position="33"/>
    </location>
</feature>
<evidence type="ECO:0000313" key="3">
    <source>
        <dbReference type="Proteomes" id="UP000238479"/>
    </source>
</evidence>
<keyword evidence="3" id="KW-1185">Reference proteome</keyword>
<name>A0A2P6Q1Q1_ROSCH</name>
<keyword evidence="1" id="KW-0472">Membrane</keyword>
<organism evidence="2 3">
    <name type="scientific">Rosa chinensis</name>
    <name type="common">China rose</name>
    <dbReference type="NCBI Taxonomy" id="74649"/>
    <lineage>
        <taxon>Eukaryota</taxon>
        <taxon>Viridiplantae</taxon>
        <taxon>Streptophyta</taxon>
        <taxon>Embryophyta</taxon>
        <taxon>Tracheophyta</taxon>
        <taxon>Spermatophyta</taxon>
        <taxon>Magnoliopsida</taxon>
        <taxon>eudicotyledons</taxon>
        <taxon>Gunneridae</taxon>
        <taxon>Pentapetalae</taxon>
        <taxon>rosids</taxon>
        <taxon>fabids</taxon>
        <taxon>Rosales</taxon>
        <taxon>Rosaceae</taxon>
        <taxon>Rosoideae</taxon>
        <taxon>Rosoideae incertae sedis</taxon>
        <taxon>Rosa</taxon>
    </lineage>
</organism>
<dbReference type="Proteomes" id="UP000238479">
    <property type="component" value="Chromosome 6"/>
</dbReference>
<protein>
    <submittedName>
        <fullName evidence="2">Uncharacterized protein</fullName>
    </submittedName>
</protein>
<evidence type="ECO:0000256" key="1">
    <source>
        <dbReference type="SAM" id="Phobius"/>
    </source>
</evidence>
<dbReference type="AlphaFoldDB" id="A0A2P6Q1Q1"/>
<sequence length="120" mass="13273">MPNTSDSSSDKLRMLLAILCVFFILGFFLFLTYKDRGSGAANFKYCRDGLKYSCSDDYGCKFEHEGRVTAKPKGDIVMKKAVDCLYHCNRACCEEKGDPSCFGSCCNCLNGVFDELAPGV</sequence>
<dbReference type="Gramene" id="PRQ28105">
    <property type="protein sequence ID" value="PRQ28105"/>
    <property type="gene ID" value="RchiOBHm_Chr6g0312421"/>
</dbReference>